<keyword evidence="4" id="KW-1185">Reference proteome</keyword>
<reference evidence="4" key="1">
    <citation type="submission" date="2016-05" db="EMBL/GenBank/DDBJ databases">
        <title>Comparative genomics of biotechnologically important yeasts.</title>
        <authorList>
            <consortium name="DOE Joint Genome Institute"/>
            <person name="Riley R."/>
            <person name="Haridas S."/>
            <person name="Wolfe K.H."/>
            <person name="Lopes M.R."/>
            <person name="Hittinger C.T."/>
            <person name="Goker M."/>
            <person name="Salamov A."/>
            <person name="Wisecaver J."/>
            <person name="Long T.M."/>
            <person name="Aerts A.L."/>
            <person name="Barry K."/>
            <person name="Choi C."/>
            <person name="Clum A."/>
            <person name="Coughlan A.Y."/>
            <person name="Deshpande S."/>
            <person name="Douglass A.P."/>
            <person name="Hanson S.J."/>
            <person name="Klenk H.-P."/>
            <person name="Labutti K."/>
            <person name="Lapidus A."/>
            <person name="Lindquist E."/>
            <person name="Lipzen A."/>
            <person name="Meier-Kolthoff J.P."/>
            <person name="Ohm R.A."/>
            <person name="Otillar R.P."/>
            <person name="Pangilinan J."/>
            <person name="Peng Y."/>
            <person name="Rokas A."/>
            <person name="Rosa C.A."/>
            <person name="Scheuner C."/>
            <person name="Sibirny A.A."/>
            <person name="Slot J.C."/>
            <person name="Stielow J.B."/>
            <person name="Sun H."/>
            <person name="Kurtzman C.P."/>
            <person name="Blackwell M."/>
            <person name="Grigoriev I.V."/>
            <person name="Jeffries T.W."/>
        </authorList>
    </citation>
    <scope>NUCLEOTIDE SEQUENCE [LARGE SCALE GENOMIC DNA]</scope>
    <source>
        <strain evidence="4">NRRL Y-17324</strain>
    </source>
</reference>
<dbReference type="PROSITE" id="PS50011">
    <property type="entry name" value="PROTEIN_KINASE_DOM"/>
    <property type="match status" value="1"/>
</dbReference>
<evidence type="ECO:0000313" key="4">
    <source>
        <dbReference type="Proteomes" id="UP000094285"/>
    </source>
</evidence>
<dbReference type="Gene3D" id="1.25.10.10">
    <property type="entry name" value="Leucine-rich Repeat Variant"/>
    <property type="match status" value="1"/>
</dbReference>
<dbReference type="AlphaFoldDB" id="A0A1E4SNE8"/>
<accession>A0A1E4SNE8</accession>
<dbReference type="InterPro" id="IPR011989">
    <property type="entry name" value="ARM-like"/>
</dbReference>
<dbReference type="GO" id="GO:0004672">
    <property type="term" value="F:protein kinase activity"/>
    <property type="evidence" value="ECO:0007669"/>
    <property type="project" value="InterPro"/>
</dbReference>
<dbReference type="PANTHER" id="PTHR12984">
    <property type="entry name" value="SCY1-RELATED S/T PROTEIN KINASE-LIKE"/>
    <property type="match status" value="1"/>
</dbReference>
<feature type="domain" description="Protein kinase" evidence="2">
    <location>
        <begin position="23"/>
        <end position="339"/>
    </location>
</feature>
<dbReference type="InterPro" id="IPR000719">
    <property type="entry name" value="Prot_kinase_dom"/>
</dbReference>
<proteinExistence type="predicted"/>
<dbReference type="RefSeq" id="XP_020066034.1">
    <property type="nucleotide sequence ID" value="XM_020209661.1"/>
</dbReference>
<dbReference type="GeneID" id="30983797"/>
<gene>
    <name evidence="3" type="ORF">CANTADRAFT_4904</name>
</gene>
<dbReference type="EMBL" id="KV453910">
    <property type="protein sequence ID" value="ODV80912.1"/>
    <property type="molecule type" value="Genomic_DNA"/>
</dbReference>
<dbReference type="Proteomes" id="UP000094285">
    <property type="component" value="Unassembled WGS sequence"/>
</dbReference>
<name>A0A1E4SNE8_9ASCO</name>
<dbReference type="GO" id="GO:0005524">
    <property type="term" value="F:ATP binding"/>
    <property type="evidence" value="ECO:0007669"/>
    <property type="project" value="InterPro"/>
</dbReference>
<sequence length="890" mass="100101">MIALAPLYSAHNIKSLKHSPMWARLVSFFQTGIRAAYTVSENPTFVSEPWSIYPAKHKQSGRVVSVFIFDKTKFEAQINKLCSTNSSSKSPRVIISECYELIKNELSQLSKLKHPQILTIIEVLEETKLKFLFVSEALVDNLVTVNFSKQLDNLSIQKGLLQVSKGVQFLHNYCTIVHFNLQPSSIFINNQGDWKLGGFKFLQNLNEISPLERDNFYIMNNSSVVPFANLNLNFTAPELLIDAQVKLDLANDIWSLGCLIYYLFNNGDTLISCFDQDSISDFKKEFRKFETKFYNHKHTELKYLLKNVPEKLYPIYPRLLARYPHDRLTIDEFIDSDFFNGSVIKAMLFIDEFSTKSVDEKFIFLKGLPETDEHGNSLLQEFPISFRTLKLLPLLIDLVISELSVLDGSSISENVDQLLSHALDITFKIGLNLSSLTFQDRVYDVILKDNHKNKKNPDIFKRLINSSVKTRLTLVQNITVLKQKLNDKQMLEVVKKLDALILTTTFPHESNQQQDQVLLQELFLKSLTDLVSIMEFPYIKNTLLPLICQVFKTTSILSTKLVTIEAFGMFVDKKIIDKVIVNEQLFPVLKNLKSRDKRIVKNVLNFFAKVCESEHVNLSLESSIESVLPQCFSLAFGCNDCSKGEFRQFMQLINNLQKGLTEKKISSLSDRATSPLTDEQKSFQSLINTQSINEGNKEKITKAPQSKTIMQPTRKAGTGSQRQLPSTAQARPVPTSPPSQQTLTPRAKAAPLTLKPTQPKKTPLTFGAVDQNSNNSNLFNKLNSTFSKDEDEFEDFQQASNTTSTSSNTPAINWNTKAPSTPTMGSMTPKVLLPTTLVPNSTNANNYPPGFGTTILTPNSTTSHKKTAPAGATNGISAASAANADLLDFL</sequence>
<feature type="region of interest" description="Disordered" evidence="1">
    <location>
        <begin position="687"/>
        <end position="749"/>
    </location>
</feature>
<dbReference type="InterPro" id="IPR011009">
    <property type="entry name" value="Kinase-like_dom_sf"/>
</dbReference>
<dbReference type="SUPFAM" id="SSF56112">
    <property type="entry name" value="Protein kinase-like (PK-like)"/>
    <property type="match status" value="1"/>
</dbReference>
<protein>
    <submittedName>
        <fullName evidence="3">Kinase-like protein</fullName>
    </submittedName>
</protein>
<feature type="compositionally biased region" description="Polar residues" evidence="1">
    <location>
        <begin position="718"/>
        <end position="729"/>
    </location>
</feature>
<evidence type="ECO:0000259" key="2">
    <source>
        <dbReference type="PROSITE" id="PS50011"/>
    </source>
</evidence>
<organism evidence="3 4">
    <name type="scientific">Suhomyces tanzawaensis NRRL Y-17324</name>
    <dbReference type="NCBI Taxonomy" id="984487"/>
    <lineage>
        <taxon>Eukaryota</taxon>
        <taxon>Fungi</taxon>
        <taxon>Dikarya</taxon>
        <taxon>Ascomycota</taxon>
        <taxon>Saccharomycotina</taxon>
        <taxon>Pichiomycetes</taxon>
        <taxon>Debaryomycetaceae</taxon>
        <taxon>Suhomyces</taxon>
    </lineage>
</organism>
<dbReference type="Pfam" id="PF00069">
    <property type="entry name" value="Pkinase"/>
    <property type="match status" value="1"/>
</dbReference>
<evidence type="ECO:0000313" key="3">
    <source>
        <dbReference type="EMBL" id="ODV80912.1"/>
    </source>
</evidence>
<evidence type="ECO:0000256" key="1">
    <source>
        <dbReference type="SAM" id="MobiDB-lite"/>
    </source>
</evidence>
<dbReference type="OrthoDB" id="79687at2759"/>
<dbReference type="Gene3D" id="3.30.200.20">
    <property type="entry name" value="Phosphorylase Kinase, domain 1"/>
    <property type="match status" value="1"/>
</dbReference>
<keyword evidence="3" id="KW-0418">Kinase</keyword>
<keyword evidence="3" id="KW-0808">Transferase</keyword>
<dbReference type="PANTHER" id="PTHR12984:SF6">
    <property type="entry name" value="SCY1-LIKE PROTEIN 2"/>
    <property type="match status" value="1"/>
</dbReference>
<dbReference type="SMART" id="SM00220">
    <property type="entry name" value="S_TKc"/>
    <property type="match status" value="1"/>
</dbReference>
<dbReference type="InterPro" id="IPR051177">
    <property type="entry name" value="CIK-Related_Protein"/>
</dbReference>
<dbReference type="Gene3D" id="1.10.510.10">
    <property type="entry name" value="Transferase(Phosphotransferase) domain 1"/>
    <property type="match status" value="1"/>
</dbReference>